<gene>
    <name evidence="2" type="ORF">GCM10010305_42030</name>
</gene>
<dbReference type="InterPro" id="IPR015057">
    <property type="entry name" value="Rv2632c-like"/>
</dbReference>
<protein>
    <recommendedName>
        <fullName evidence="4">DUF1876 domain-containing protein</fullName>
    </recommendedName>
</protein>
<name>A0A918T7B8_9ACTN</name>
<evidence type="ECO:0008006" key="4">
    <source>
        <dbReference type="Google" id="ProtNLM"/>
    </source>
</evidence>
<accession>A0A918T7B8</accession>
<dbReference type="EMBL" id="BMUL01000010">
    <property type="protein sequence ID" value="GHA93819.1"/>
    <property type="molecule type" value="Genomic_DNA"/>
</dbReference>
<dbReference type="Pfam" id="PF08962">
    <property type="entry name" value="Rv2632c-like"/>
    <property type="match status" value="1"/>
</dbReference>
<dbReference type="RefSeq" id="WP_189979630.1">
    <property type="nucleotide sequence ID" value="NZ_BMUL01000010.1"/>
</dbReference>
<reference evidence="2" key="2">
    <citation type="submission" date="2020-09" db="EMBL/GenBank/DDBJ databases">
        <authorList>
            <person name="Sun Q."/>
            <person name="Ohkuma M."/>
        </authorList>
    </citation>
    <scope>NUCLEOTIDE SEQUENCE</scope>
    <source>
        <strain evidence="2">JCM 4518</strain>
    </source>
</reference>
<organism evidence="2 3">
    <name type="scientific">Streptomyces termitum</name>
    <dbReference type="NCBI Taxonomy" id="67368"/>
    <lineage>
        <taxon>Bacteria</taxon>
        <taxon>Bacillati</taxon>
        <taxon>Actinomycetota</taxon>
        <taxon>Actinomycetes</taxon>
        <taxon>Kitasatosporales</taxon>
        <taxon>Streptomycetaceae</taxon>
        <taxon>Streptomyces</taxon>
    </lineage>
</organism>
<dbReference type="Proteomes" id="UP000644020">
    <property type="component" value="Unassembled WGS sequence"/>
</dbReference>
<dbReference type="SUPFAM" id="SSF143212">
    <property type="entry name" value="Rv2632c-like"/>
    <property type="match status" value="1"/>
</dbReference>
<comment type="caution">
    <text evidence="2">The sequence shown here is derived from an EMBL/GenBank/DDBJ whole genome shotgun (WGS) entry which is preliminary data.</text>
</comment>
<evidence type="ECO:0000313" key="3">
    <source>
        <dbReference type="Proteomes" id="UP000644020"/>
    </source>
</evidence>
<evidence type="ECO:0000256" key="1">
    <source>
        <dbReference type="SAM" id="MobiDB-lite"/>
    </source>
</evidence>
<feature type="region of interest" description="Disordered" evidence="1">
    <location>
        <begin position="73"/>
        <end position="99"/>
    </location>
</feature>
<evidence type="ECO:0000313" key="2">
    <source>
        <dbReference type="EMBL" id="GHA93819.1"/>
    </source>
</evidence>
<dbReference type="Gene3D" id="3.30.160.240">
    <property type="entry name" value="Rv1738"/>
    <property type="match status" value="1"/>
</dbReference>
<sequence length="99" mass="10701">MTRNLEWKVGVELREEAGRTEAEARLDTGRATYTGHGTARCDPADRDVPAIGDELAASRAMKDLAGRLMREADREMEAAGAGTVPRRTGPGYGWPEAVT</sequence>
<keyword evidence="3" id="KW-1185">Reference proteome</keyword>
<proteinExistence type="predicted"/>
<dbReference type="InterPro" id="IPR038070">
    <property type="entry name" value="Rv2632c-like_sf"/>
</dbReference>
<dbReference type="AlphaFoldDB" id="A0A918T7B8"/>
<reference evidence="2" key="1">
    <citation type="journal article" date="2014" name="Int. J. Syst. Evol. Microbiol.">
        <title>Complete genome sequence of Corynebacterium casei LMG S-19264T (=DSM 44701T), isolated from a smear-ripened cheese.</title>
        <authorList>
            <consortium name="US DOE Joint Genome Institute (JGI-PGF)"/>
            <person name="Walter F."/>
            <person name="Albersmeier A."/>
            <person name="Kalinowski J."/>
            <person name="Ruckert C."/>
        </authorList>
    </citation>
    <scope>NUCLEOTIDE SEQUENCE</scope>
    <source>
        <strain evidence="2">JCM 4518</strain>
    </source>
</reference>